<reference evidence="2 3" key="1">
    <citation type="submission" date="2017-06" db="EMBL/GenBank/DDBJ databases">
        <title>Draft genome sequence of a variant of Elsinoe murrayae.</title>
        <authorList>
            <person name="Cheng Q."/>
        </authorList>
    </citation>
    <scope>NUCLEOTIDE SEQUENCE [LARGE SCALE GENOMIC DNA]</scope>
    <source>
        <strain evidence="2 3">CQ-2017a</strain>
    </source>
</reference>
<evidence type="ECO:0000313" key="2">
    <source>
        <dbReference type="EMBL" id="PNS18739.1"/>
    </source>
</evidence>
<comment type="caution">
    <text evidence="2">The sequence shown here is derived from an EMBL/GenBank/DDBJ whole genome shotgun (WGS) entry which is preliminary data.</text>
</comment>
<gene>
    <name evidence="2" type="ORF">CAC42_5278</name>
</gene>
<evidence type="ECO:0000313" key="3">
    <source>
        <dbReference type="Proteomes" id="UP000243797"/>
    </source>
</evidence>
<dbReference type="Proteomes" id="UP000243797">
    <property type="component" value="Unassembled WGS sequence"/>
</dbReference>
<accession>A0A2K1QUP4</accession>
<organism evidence="2 3">
    <name type="scientific">Sphaceloma murrayae</name>
    <dbReference type="NCBI Taxonomy" id="2082308"/>
    <lineage>
        <taxon>Eukaryota</taxon>
        <taxon>Fungi</taxon>
        <taxon>Dikarya</taxon>
        <taxon>Ascomycota</taxon>
        <taxon>Pezizomycotina</taxon>
        <taxon>Dothideomycetes</taxon>
        <taxon>Dothideomycetidae</taxon>
        <taxon>Myriangiales</taxon>
        <taxon>Elsinoaceae</taxon>
        <taxon>Sphaceloma</taxon>
    </lineage>
</organism>
<sequence length="103" mass="10951">MTNITGQSGENTSRTGLLAPTPGEHEHEHESESETGTRATGSLRTTASRDGKGTKTWDAGASDVETPEEEKVDFAFLLPMIGGEGPYPGGAKREWRGSDGFNL</sequence>
<dbReference type="AlphaFoldDB" id="A0A2K1QUP4"/>
<name>A0A2K1QUP4_9PEZI</name>
<protein>
    <submittedName>
        <fullName evidence="2">Protein STE50</fullName>
    </submittedName>
</protein>
<feature type="region of interest" description="Disordered" evidence="1">
    <location>
        <begin position="83"/>
        <end position="103"/>
    </location>
</feature>
<dbReference type="InParanoid" id="A0A2K1QUP4"/>
<keyword evidence="3" id="KW-1185">Reference proteome</keyword>
<feature type="region of interest" description="Disordered" evidence="1">
    <location>
        <begin position="1"/>
        <end position="68"/>
    </location>
</feature>
<evidence type="ECO:0000256" key="1">
    <source>
        <dbReference type="SAM" id="MobiDB-lite"/>
    </source>
</evidence>
<proteinExistence type="predicted"/>
<feature type="compositionally biased region" description="Polar residues" evidence="1">
    <location>
        <begin position="1"/>
        <end position="15"/>
    </location>
</feature>
<feature type="compositionally biased region" description="Basic and acidic residues" evidence="1">
    <location>
        <begin position="23"/>
        <end position="32"/>
    </location>
</feature>
<feature type="compositionally biased region" description="Polar residues" evidence="1">
    <location>
        <begin position="36"/>
        <end position="46"/>
    </location>
</feature>
<dbReference type="EMBL" id="NKHZ01000039">
    <property type="protein sequence ID" value="PNS18739.1"/>
    <property type="molecule type" value="Genomic_DNA"/>
</dbReference>